<evidence type="ECO:0000313" key="1">
    <source>
        <dbReference type="EMBL" id="GFS50265.1"/>
    </source>
</evidence>
<comment type="caution">
    <text evidence="1">The sequence shown here is derived from an EMBL/GenBank/DDBJ whole genome shotgun (WGS) entry which is preliminary data.</text>
</comment>
<dbReference type="AlphaFoldDB" id="A0A8X6KHY2"/>
<protein>
    <submittedName>
        <fullName evidence="1">Uncharacterized protein</fullName>
    </submittedName>
</protein>
<organism evidence="1 2">
    <name type="scientific">Trichonephila inaurata madagascariensis</name>
    <dbReference type="NCBI Taxonomy" id="2747483"/>
    <lineage>
        <taxon>Eukaryota</taxon>
        <taxon>Metazoa</taxon>
        <taxon>Ecdysozoa</taxon>
        <taxon>Arthropoda</taxon>
        <taxon>Chelicerata</taxon>
        <taxon>Arachnida</taxon>
        <taxon>Araneae</taxon>
        <taxon>Araneomorphae</taxon>
        <taxon>Entelegynae</taxon>
        <taxon>Araneoidea</taxon>
        <taxon>Nephilidae</taxon>
        <taxon>Trichonephila</taxon>
        <taxon>Trichonephila inaurata</taxon>
    </lineage>
</organism>
<dbReference type="Proteomes" id="UP000886998">
    <property type="component" value="Unassembled WGS sequence"/>
</dbReference>
<gene>
    <name evidence="1" type="ORF">TNIN_479501</name>
</gene>
<proteinExistence type="predicted"/>
<evidence type="ECO:0000313" key="2">
    <source>
        <dbReference type="Proteomes" id="UP000886998"/>
    </source>
</evidence>
<name>A0A8X6KHY2_9ARAC</name>
<accession>A0A8X6KHY2</accession>
<reference evidence="1" key="1">
    <citation type="submission" date="2020-08" db="EMBL/GenBank/DDBJ databases">
        <title>Multicomponent nature underlies the extraordinary mechanical properties of spider dragline silk.</title>
        <authorList>
            <person name="Kono N."/>
            <person name="Nakamura H."/>
            <person name="Mori M."/>
            <person name="Yoshida Y."/>
            <person name="Ohtoshi R."/>
            <person name="Malay A.D."/>
            <person name="Moran D.A.P."/>
            <person name="Tomita M."/>
            <person name="Numata K."/>
            <person name="Arakawa K."/>
        </authorList>
    </citation>
    <scope>NUCLEOTIDE SEQUENCE</scope>
</reference>
<dbReference type="EMBL" id="BMAV01026428">
    <property type="protein sequence ID" value="GFS50265.1"/>
    <property type="molecule type" value="Genomic_DNA"/>
</dbReference>
<sequence>MFTEGEHFTFDSIFSIHNSHVRMPLNPKGKSSKYHKEDLLNMCFGIIYHHTSYTRGIPKTIFKTEVSHLTTKGAARFTTSFTGKINEEFQHDRALAHYDKDGWIYLGITNHNRGKPPRSPTCLDVPFLDFVLLVPLRKAKSISFP</sequence>
<keyword evidence="2" id="KW-1185">Reference proteome</keyword>